<evidence type="ECO:0000256" key="1">
    <source>
        <dbReference type="SAM" id="Phobius"/>
    </source>
</evidence>
<dbReference type="Proteomes" id="UP001345219">
    <property type="component" value="Chromosome 7"/>
</dbReference>
<keyword evidence="1" id="KW-0472">Membrane</keyword>
<comment type="caution">
    <text evidence="2">The sequence shown here is derived from an EMBL/GenBank/DDBJ whole genome shotgun (WGS) entry which is preliminary data.</text>
</comment>
<sequence>MVGFHFLEIPSLVGSFFRKPTRYVALAFYTLLLLLLLPLWPHFTSMVCSEAVIFYSFLGTVAESPRWLPCFYYFFCYTSVIIVHGQAINPPPAAFFGRGGSASLYFFI</sequence>
<name>A0AAN7KFK4_9MYRT</name>
<organism evidence="2 3">
    <name type="scientific">Trapa incisa</name>
    <dbReference type="NCBI Taxonomy" id="236973"/>
    <lineage>
        <taxon>Eukaryota</taxon>
        <taxon>Viridiplantae</taxon>
        <taxon>Streptophyta</taxon>
        <taxon>Embryophyta</taxon>
        <taxon>Tracheophyta</taxon>
        <taxon>Spermatophyta</taxon>
        <taxon>Magnoliopsida</taxon>
        <taxon>eudicotyledons</taxon>
        <taxon>Gunneridae</taxon>
        <taxon>Pentapetalae</taxon>
        <taxon>rosids</taxon>
        <taxon>malvids</taxon>
        <taxon>Myrtales</taxon>
        <taxon>Lythraceae</taxon>
        <taxon>Trapa</taxon>
    </lineage>
</organism>
<keyword evidence="1" id="KW-1133">Transmembrane helix</keyword>
<keyword evidence="1" id="KW-0812">Transmembrane</keyword>
<gene>
    <name evidence="2" type="ORF">SAY87_008151</name>
</gene>
<proteinExistence type="predicted"/>
<reference evidence="2 3" key="1">
    <citation type="journal article" date="2023" name="Hortic Res">
        <title>Pangenome of water caltrop reveals structural variations and asymmetric subgenome divergence after allopolyploidization.</title>
        <authorList>
            <person name="Zhang X."/>
            <person name="Chen Y."/>
            <person name="Wang L."/>
            <person name="Yuan Y."/>
            <person name="Fang M."/>
            <person name="Shi L."/>
            <person name="Lu R."/>
            <person name="Comes H.P."/>
            <person name="Ma Y."/>
            <person name="Chen Y."/>
            <person name="Huang G."/>
            <person name="Zhou Y."/>
            <person name="Zheng Z."/>
            <person name="Qiu Y."/>
        </authorList>
    </citation>
    <scope>NUCLEOTIDE SEQUENCE [LARGE SCALE GENOMIC DNA]</scope>
    <source>
        <tissue evidence="2">Roots</tissue>
    </source>
</reference>
<evidence type="ECO:0000313" key="2">
    <source>
        <dbReference type="EMBL" id="KAK4766509.1"/>
    </source>
</evidence>
<dbReference type="AlphaFoldDB" id="A0AAN7KFK4"/>
<keyword evidence="3" id="KW-1185">Reference proteome</keyword>
<protein>
    <submittedName>
        <fullName evidence="2">Uncharacterized protein</fullName>
    </submittedName>
</protein>
<feature type="transmembrane region" description="Helical" evidence="1">
    <location>
        <begin position="21"/>
        <end position="40"/>
    </location>
</feature>
<dbReference type="EMBL" id="JAXIOK010000007">
    <property type="protein sequence ID" value="KAK4766509.1"/>
    <property type="molecule type" value="Genomic_DNA"/>
</dbReference>
<evidence type="ECO:0000313" key="3">
    <source>
        <dbReference type="Proteomes" id="UP001345219"/>
    </source>
</evidence>
<accession>A0AAN7KFK4</accession>